<feature type="domain" description="RagB/SusD" evidence="5">
    <location>
        <begin position="271"/>
        <end position="555"/>
    </location>
</feature>
<evidence type="ECO:0000259" key="6">
    <source>
        <dbReference type="Pfam" id="PF14322"/>
    </source>
</evidence>
<accession>A0A644WAE0</accession>
<evidence type="ECO:0000256" key="1">
    <source>
        <dbReference type="ARBA" id="ARBA00004442"/>
    </source>
</evidence>
<evidence type="ECO:0000259" key="5">
    <source>
        <dbReference type="Pfam" id="PF07980"/>
    </source>
</evidence>
<dbReference type="InterPro" id="IPR011990">
    <property type="entry name" value="TPR-like_helical_dom_sf"/>
</dbReference>
<proteinExistence type="predicted"/>
<dbReference type="GO" id="GO:0009279">
    <property type="term" value="C:cell outer membrane"/>
    <property type="evidence" value="ECO:0007669"/>
    <property type="project" value="UniProtKB-SubCell"/>
</dbReference>
<dbReference type="Pfam" id="PF07980">
    <property type="entry name" value="SusD_RagB"/>
    <property type="match status" value="1"/>
</dbReference>
<reference evidence="7" key="1">
    <citation type="submission" date="2019-08" db="EMBL/GenBank/DDBJ databases">
        <authorList>
            <person name="Kucharzyk K."/>
            <person name="Murdoch R.W."/>
            <person name="Higgins S."/>
            <person name="Loffler F."/>
        </authorList>
    </citation>
    <scope>NUCLEOTIDE SEQUENCE</scope>
</reference>
<feature type="domain" description="SusD-like N-terminal" evidence="6">
    <location>
        <begin position="82"/>
        <end position="221"/>
    </location>
</feature>
<evidence type="ECO:0008006" key="8">
    <source>
        <dbReference type="Google" id="ProtNLM"/>
    </source>
</evidence>
<evidence type="ECO:0000256" key="4">
    <source>
        <dbReference type="ARBA" id="ARBA00023237"/>
    </source>
</evidence>
<evidence type="ECO:0000256" key="3">
    <source>
        <dbReference type="ARBA" id="ARBA00023136"/>
    </source>
</evidence>
<keyword evidence="3" id="KW-0472">Membrane</keyword>
<comment type="subcellular location">
    <subcellularLocation>
        <location evidence="1">Cell outer membrane</location>
    </subcellularLocation>
</comment>
<dbReference type="EMBL" id="VSSQ01000737">
    <property type="protein sequence ID" value="MPM00549.1"/>
    <property type="molecule type" value="Genomic_DNA"/>
</dbReference>
<dbReference type="AlphaFoldDB" id="A0A644WAE0"/>
<dbReference type="Gene3D" id="1.25.40.390">
    <property type="match status" value="1"/>
</dbReference>
<keyword evidence="4" id="KW-0998">Cell outer membrane</keyword>
<dbReference type="PROSITE" id="PS51257">
    <property type="entry name" value="PROKAR_LIPOPROTEIN"/>
    <property type="match status" value="1"/>
</dbReference>
<sequence length="567" mass="65550">MKKINFLYIFLFLGMIMSSCTDLTEEPFDILTTDNYFTDKNSVEAAVLRPYEHGHWCAWDGDRWMLQELTADHFVWTQKGKHGWDEGQWVRLHRHNWDFLQNQINGSWVGPYQGISQINNVLLAFNNLDFAKIGLSEADKANYSGELRTLRVWYYTWLIDFFRFVPINEDITTVNAQSTPQEVFAYMEKELKEAIPGLRKEAIPGHFSQGSAAALLVRMYLNAKVWTGVDRSADCMTVAQEIIDGKYGTFSIDTDYRGPFRSSVLGKKSPENLFEWPHARNTYELGWMYSAFHHYKSNSILDTDGWNGYNGIHLTPSRDLDGKIYNYSLGKPYEKYADGDYRKRNYEVIDGDGNYEGFFLVGPQYEFDRKKGYGYDASKPVTGSEEWSGKQLIFVDQVGRFSEKPNGRWSEGSGVTTGEENSGVRLVKFGPLSHSHGLFMNNSVAEIRLAEVYYSLAECKYKAGDKVAAAKLLDAVRKRNFPASIWAEQSYEANIAKLTDQEFIDEWGREFLGEHRRRTDLIRWGRFAEAWWDKEQDKTDKDYEVFPIPSRIVNSNPMIKQTTRGWE</sequence>
<dbReference type="Pfam" id="PF14322">
    <property type="entry name" value="SusD-like_3"/>
    <property type="match status" value="1"/>
</dbReference>
<protein>
    <recommendedName>
        <fullName evidence="8">RagB/SusD family nutrient uptake outer membrane protein</fullName>
    </recommendedName>
</protein>
<evidence type="ECO:0000313" key="7">
    <source>
        <dbReference type="EMBL" id="MPM00549.1"/>
    </source>
</evidence>
<gene>
    <name evidence="7" type="ORF">SDC9_46775</name>
</gene>
<organism evidence="7">
    <name type="scientific">bioreactor metagenome</name>
    <dbReference type="NCBI Taxonomy" id="1076179"/>
    <lineage>
        <taxon>unclassified sequences</taxon>
        <taxon>metagenomes</taxon>
        <taxon>ecological metagenomes</taxon>
    </lineage>
</organism>
<name>A0A644WAE0_9ZZZZ</name>
<dbReference type="SUPFAM" id="SSF48452">
    <property type="entry name" value="TPR-like"/>
    <property type="match status" value="1"/>
</dbReference>
<dbReference type="InterPro" id="IPR012944">
    <property type="entry name" value="SusD_RagB_dom"/>
</dbReference>
<comment type="caution">
    <text evidence="7">The sequence shown here is derived from an EMBL/GenBank/DDBJ whole genome shotgun (WGS) entry which is preliminary data.</text>
</comment>
<evidence type="ECO:0000256" key="2">
    <source>
        <dbReference type="ARBA" id="ARBA00022729"/>
    </source>
</evidence>
<dbReference type="InterPro" id="IPR033985">
    <property type="entry name" value="SusD-like_N"/>
</dbReference>
<keyword evidence="2" id="KW-0732">Signal</keyword>